<accession>A0A9D0Z6R6</accession>
<protein>
    <submittedName>
        <fullName evidence="1">Uncharacterized protein</fullName>
    </submittedName>
</protein>
<evidence type="ECO:0000313" key="2">
    <source>
        <dbReference type="Proteomes" id="UP000886874"/>
    </source>
</evidence>
<evidence type="ECO:0000313" key="1">
    <source>
        <dbReference type="EMBL" id="HIQ70014.1"/>
    </source>
</evidence>
<dbReference type="Proteomes" id="UP000886874">
    <property type="component" value="Unassembled WGS sequence"/>
</dbReference>
<organism evidence="1 2">
    <name type="scientific">Candidatus Avoscillospira stercorigallinarum</name>
    <dbReference type="NCBI Taxonomy" id="2840708"/>
    <lineage>
        <taxon>Bacteria</taxon>
        <taxon>Bacillati</taxon>
        <taxon>Bacillota</taxon>
        <taxon>Clostridia</taxon>
        <taxon>Eubacteriales</taxon>
        <taxon>Oscillospiraceae</taxon>
        <taxon>Oscillospiraceae incertae sedis</taxon>
        <taxon>Candidatus Avoscillospira</taxon>
    </lineage>
</organism>
<proteinExistence type="predicted"/>
<name>A0A9D0Z6R6_9FIRM</name>
<dbReference type="EMBL" id="DVFN01000096">
    <property type="protein sequence ID" value="HIQ70014.1"/>
    <property type="molecule type" value="Genomic_DNA"/>
</dbReference>
<sequence>MEQVLVEYMGVPIFFVCHDEKQRYLALCVDVDELQYFVTMIAPRDMFDLLHGNVPMRNVILKQNKFWKVISGEEPVDDVVVECSIDDIDCNVLPQENAFFEILTKDIAEYVKKFDVDFWSEEYDTTLCAQINKSYYLSTNKYVAVTKYEDSEVLVQEESSAILNSLIKRSLISKDHEWLTSENNACAA</sequence>
<reference evidence="1" key="1">
    <citation type="submission" date="2020-10" db="EMBL/GenBank/DDBJ databases">
        <authorList>
            <person name="Gilroy R."/>
        </authorList>
    </citation>
    <scope>NUCLEOTIDE SEQUENCE</scope>
    <source>
        <strain evidence="1">ChiSjej2B20-13462</strain>
    </source>
</reference>
<dbReference type="AlphaFoldDB" id="A0A9D0Z6R6"/>
<gene>
    <name evidence="1" type="ORF">IAA67_06775</name>
</gene>
<comment type="caution">
    <text evidence="1">The sequence shown here is derived from an EMBL/GenBank/DDBJ whole genome shotgun (WGS) entry which is preliminary data.</text>
</comment>
<reference evidence="1" key="2">
    <citation type="journal article" date="2021" name="PeerJ">
        <title>Extensive microbial diversity within the chicken gut microbiome revealed by metagenomics and culture.</title>
        <authorList>
            <person name="Gilroy R."/>
            <person name="Ravi A."/>
            <person name="Getino M."/>
            <person name="Pursley I."/>
            <person name="Horton D.L."/>
            <person name="Alikhan N.F."/>
            <person name="Baker D."/>
            <person name="Gharbi K."/>
            <person name="Hall N."/>
            <person name="Watson M."/>
            <person name="Adriaenssens E.M."/>
            <person name="Foster-Nyarko E."/>
            <person name="Jarju S."/>
            <person name="Secka A."/>
            <person name="Antonio M."/>
            <person name="Oren A."/>
            <person name="Chaudhuri R.R."/>
            <person name="La Ragione R."/>
            <person name="Hildebrand F."/>
            <person name="Pallen M.J."/>
        </authorList>
    </citation>
    <scope>NUCLEOTIDE SEQUENCE</scope>
    <source>
        <strain evidence="1">ChiSjej2B20-13462</strain>
    </source>
</reference>